<dbReference type="PRINTS" id="PR00081">
    <property type="entry name" value="GDHRDH"/>
</dbReference>
<dbReference type="Gene3D" id="3.40.50.720">
    <property type="entry name" value="NAD(P)-binding Rossmann-like Domain"/>
    <property type="match status" value="1"/>
</dbReference>
<comment type="similarity">
    <text evidence="1">Belongs to the short-chain dehydrogenases/reductases (SDR) family.</text>
</comment>
<dbReference type="FunFam" id="3.40.50.720:FF:000084">
    <property type="entry name" value="Short-chain dehydrogenase reductase"/>
    <property type="match status" value="1"/>
</dbReference>
<dbReference type="InterPro" id="IPR002347">
    <property type="entry name" value="SDR_fam"/>
</dbReference>
<dbReference type="Pfam" id="PF13561">
    <property type="entry name" value="adh_short_C2"/>
    <property type="match status" value="1"/>
</dbReference>
<dbReference type="NCBIfam" id="NF005559">
    <property type="entry name" value="PRK07231.1"/>
    <property type="match status" value="1"/>
</dbReference>
<evidence type="ECO:0000313" key="2">
    <source>
        <dbReference type="EMBL" id="RWR94505.1"/>
    </source>
</evidence>
<proteinExistence type="inferred from homology"/>
<accession>A0A3S3NU87</accession>
<reference evidence="2 3" key="1">
    <citation type="journal article" date="2019" name="Nat. Plants">
        <title>Stout camphor tree genome fills gaps in understanding of flowering plant genome evolution.</title>
        <authorList>
            <person name="Chaw S.M."/>
            <person name="Liu Y.C."/>
            <person name="Wu Y.W."/>
            <person name="Wang H.Y."/>
            <person name="Lin C.I."/>
            <person name="Wu C.S."/>
            <person name="Ke H.M."/>
            <person name="Chang L.Y."/>
            <person name="Hsu C.Y."/>
            <person name="Yang H.T."/>
            <person name="Sudianto E."/>
            <person name="Hsu M.H."/>
            <person name="Wu K.P."/>
            <person name="Wang L.N."/>
            <person name="Leebens-Mack J.H."/>
            <person name="Tsai I.J."/>
        </authorList>
    </citation>
    <scope>NUCLEOTIDE SEQUENCE [LARGE SCALE GENOMIC DNA]</scope>
    <source>
        <strain evidence="3">cv. Chaw 1501</strain>
        <tissue evidence="2">Young leaves</tissue>
    </source>
</reference>
<keyword evidence="3" id="KW-1185">Reference proteome</keyword>
<dbReference type="AlphaFoldDB" id="A0A3S3NU87"/>
<dbReference type="InterPro" id="IPR036291">
    <property type="entry name" value="NAD(P)-bd_dom_sf"/>
</dbReference>
<dbReference type="STRING" id="337451.A0A3S3NU87"/>
<dbReference type="Proteomes" id="UP000283530">
    <property type="component" value="Unassembled WGS sequence"/>
</dbReference>
<dbReference type="PRINTS" id="PR00080">
    <property type="entry name" value="SDRFAMILY"/>
</dbReference>
<sequence length="263" mass="27452">MSKPRLEGKVAIVTGGASGIGEAAARLFVNNGAFVVIADIQDELGHRVVDSIDPAKCCYRHCDVRDEKQVQEMVDHAIEKYGSLDIMFSNAGIVGSLTGILKLDLGDLDNTMAINVRGVAATVKHAARAMVARQIRGSIICTASVAACIGGSGPHAYTISKHALVGLVRSSASELGKHGIRVNCISPFGVATPLTCQLGNLDPSEVEANCCAMSNLKGTVLKPQNVAEAALFLASDESSFISGHNLVVDGGYSVVSHAFSSFQ</sequence>
<comment type="caution">
    <text evidence="2">The sequence shown here is derived from an EMBL/GenBank/DDBJ whole genome shotgun (WGS) entry which is preliminary data.</text>
</comment>
<dbReference type="SUPFAM" id="SSF51735">
    <property type="entry name" value="NAD(P)-binding Rossmann-fold domains"/>
    <property type="match status" value="1"/>
</dbReference>
<evidence type="ECO:0000313" key="3">
    <source>
        <dbReference type="Proteomes" id="UP000283530"/>
    </source>
</evidence>
<organism evidence="2 3">
    <name type="scientific">Cinnamomum micranthum f. kanehirae</name>
    <dbReference type="NCBI Taxonomy" id="337451"/>
    <lineage>
        <taxon>Eukaryota</taxon>
        <taxon>Viridiplantae</taxon>
        <taxon>Streptophyta</taxon>
        <taxon>Embryophyta</taxon>
        <taxon>Tracheophyta</taxon>
        <taxon>Spermatophyta</taxon>
        <taxon>Magnoliopsida</taxon>
        <taxon>Magnoliidae</taxon>
        <taxon>Laurales</taxon>
        <taxon>Lauraceae</taxon>
        <taxon>Cinnamomum</taxon>
    </lineage>
</organism>
<protein>
    <submittedName>
        <fullName evidence="2">Short-chain dehydrogenase reductase 3b-like protein</fullName>
    </submittedName>
</protein>
<gene>
    <name evidence="2" type="ORF">CKAN_02380200</name>
</gene>
<name>A0A3S3NU87_9MAGN</name>
<evidence type="ECO:0000256" key="1">
    <source>
        <dbReference type="ARBA" id="ARBA00006484"/>
    </source>
</evidence>
<dbReference type="OrthoDB" id="294295at2759"/>
<dbReference type="PANTHER" id="PTHR42820">
    <property type="entry name" value="SHORT-CHAIN DEHYDROGENASE REDUCTASE"/>
    <property type="match status" value="1"/>
</dbReference>
<dbReference type="PANTHER" id="PTHR42820:SF16">
    <property type="entry name" value="SHORT-CHAIN DEHYDROGENASE REDUCTASE 3B"/>
    <property type="match status" value="1"/>
</dbReference>
<dbReference type="EMBL" id="QPKB01000011">
    <property type="protein sequence ID" value="RWR94505.1"/>
    <property type="molecule type" value="Genomic_DNA"/>
</dbReference>